<dbReference type="Pfam" id="PF13374">
    <property type="entry name" value="TPR_10"/>
    <property type="match status" value="1"/>
</dbReference>
<keyword evidence="4" id="KW-0418">Kinase</keyword>
<reference evidence="4 5" key="1">
    <citation type="submission" date="2007-06" db="EMBL/GenBank/DDBJ databases">
        <authorList>
            <person name="Shimkets L."/>
            <person name="Ferriera S."/>
            <person name="Johnson J."/>
            <person name="Kravitz S."/>
            <person name="Beeson K."/>
            <person name="Sutton G."/>
            <person name="Rogers Y.-H."/>
            <person name="Friedman R."/>
            <person name="Frazier M."/>
            <person name="Venter J.C."/>
        </authorList>
    </citation>
    <scope>NUCLEOTIDE SEQUENCE [LARGE SCALE GENOMIC DNA]</scope>
    <source>
        <strain evidence="4 5">SIR-1</strain>
    </source>
</reference>
<dbReference type="InterPro" id="IPR011990">
    <property type="entry name" value="TPR-like_helical_dom_sf"/>
</dbReference>
<dbReference type="PROSITE" id="PS50005">
    <property type="entry name" value="TPR"/>
    <property type="match status" value="2"/>
</dbReference>
<evidence type="ECO:0000256" key="3">
    <source>
        <dbReference type="PROSITE-ProRule" id="PRU00339"/>
    </source>
</evidence>
<evidence type="ECO:0000256" key="1">
    <source>
        <dbReference type="ARBA" id="ARBA00022737"/>
    </source>
</evidence>
<evidence type="ECO:0000313" key="4">
    <source>
        <dbReference type="EMBL" id="EDM73519.1"/>
    </source>
</evidence>
<dbReference type="PANTHER" id="PTHR45641:SF19">
    <property type="entry name" value="NEPHROCYSTIN-3"/>
    <property type="match status" value="1"/>
</dbReference>
<name>A6GKT4_9BACT</name>
<dbReference type="Pfam" id="PF13424">
    <property type="entry name" value="TPR_12"/>
    <property type="match status" value="2"/>
</dbReference>
<dbReference type="SUPFAM" id="SSF48452">
    <property type="entry name" value="TPR-like"/>
    <property type="match status" value="2"/>
</dbReference>
<dbReference type="InterPro" id="IPR019734">
    <property type="entry name" value="TPR_rpt"/>
</dbReference>
<keyword evidence="5" id="KW-1185">Reference proteome</keyword>
<dbReference type="RefSeq" id="WP_006977320.1">
    <property type="nucleotide sequence ID" value="NZ_ABCS01000229.1"/>
</dbReference>
<comment type="caution">
    <text evidence="4">The sequence shown here is derived from an EMBL/GenBank/DDBJ whole genome shotgun (WGS) entry which is preliminary data.</text>
</comment>
<dbReference type="Pfam" id="PF13432">
    <property type="entry name" value="TPR_16"/>
    <property type="match status" value="1"/>
</dbReference>
<dbReference type="eggNOG" id="COG0457">
    <property type="taxonomic scope" value="Bacteria"/>
</dbReference>
<keyword evidence="1" id="KW-0677">Repeat</keyword>
<dbReference type="PANTHER" id="PTHR45641">
    <property type="entry name" value="TETRATRICOPEPTIDE REPEAT PROTEIN (AFU_ORTHOLOGUE AFUA_6G03870)"/>
    <property type="match status" value="1"/>
</dbReference>
<keyword evidence="4" id="KW-0808">Transferase</keyword>
<dbReference type="GO" id="GO:0016301">
    <property type="term" value="F:kinase activity"/>
    <property type="evidence" value="ECO:0007669"/>
    <property type="project" value="UniProtKB-KW"/>
</dbReference>
<evidence type="ECO:0000313" key="5">
    <source>
        <dbReference type="Proteomes" id="UP000005801"/>
    </source>
</evidence>
<dbReference type="Gene3D" id="1.25.40.10">
    <property type="entry name" value="Tetratricopeptide repeat domain"/>
    <property type="match status" value="2"/>
</dbReference>
<feature type="repeat" description="TPR" evidence="3">
    <location>
        <begin position="296"/>
        <end position="329"/>
    </location>
</feature>
<dbReference type="OrthoDB" id="220004at2"/>
<feature type="non-terminal residue" evidence="4">
    <location>
        <position position="427"/>
    </location>
</feature>
<feature type="non-terminal residue" evidence="4">
    <location>
        <position position="1"/>
    </location>
</feature>
<protein>
    <submittedName>
        <fullName evidence="4">Serine/threonine kinase family protein</fullName>
    </submittedName>
</protein>
<keyword evidence="2 3" id="KW-0802">TPR repeat</keyword>
<accession>A6GKT4</accession>
<dbReference type="SMART" id="SM00028">
    <property type="entry name" value="TPR"/>
    <property type="match status" value="6"/>
</dbReference>
<sequence>LDNAKVVRAPTDAARLPMLSTCTDETLLELWVPPPTAPADRERVEALRADLDQVVALMLSSNYADALELAEATLSQAEALGWRPLIAEARFSAGDLYEATGDYAKARATLEQAFFEASAVGHDRVAVRTVGKLSWTTGQRLYDHEAALFWADMGDALVERVGLEGTLEQSRIEAGRAAVYMRQSRHDEALELYRSILATREPLLGADDIQVAAILNNIGLVHIQRGDLDEALDSLNRAREIREATLGAGHPEVGASLNNISLALEGLGRYGEALEAASAALELLEVAFGDAHPTIGASLNNVGYIYYEAGRYEEARRTFEKAVAVKERALGEAHPALTSTLTNLADTLVRLGEHEPARELLVRASGLRAAEDRSHHERGRADFTLARIVWATASADDRRTALGLARSAREHYVDEGSGYADKIAEID</sequence>
<dbReference type="PRINTS" id="PR00381">
    <property type="entry name" value="KINESINLIGHT"/>
</dbReference>
<gene>
    <name evidence="4" type="ORF">PPSIR1_26818</name>
</gene>
<dbReference type="AlphaFoldDB" id="A6GKT4"/>
<feature type="repeat" description="TPR" evidence="3">
    <location>
        <begin position="212"/>
        <end position="245"/>
    </location>
</feature>
<dbReference type="Proteomes" id="UP000005801">
    <property type="component" value="Unassembled WGS sequence"/>
</dbReference>
<organism evidence="4 5">
    <name type="scientific">Plesiocystis pacifica SIR-1</name>
    <dbReference type="NCBI Taxonomy" id="391625"/>
    <lineage>
        <taxon>Bacteria</taxon>
        <taxon>Pseudomonadati</taxon>
        <taxon>Myxococcota</taxon>
        <taxon>Polyangia</taxon>
        <taxon>Nannocystales</taxon>
        <taxon>Nannocystaceae</taxon>
        <taxon>Plesiocystis</taxon>
    </lineage>
</organism>
<proteinExistence type="predicted"/>
<dbReference type="EMBL" id="ABCS01000229">
    <property type="protein sequence ID" value="EDM73519.1"/>
    <property type="molecule type" value="Genomic_DNA"/>
</dbReference>
<evidence type="ECO:0000256" key="2">
    <source>
        <dbReference type="ARBA" id="ARBA00022803"/>
    </source>
</evidence>